<dbReference type="InterPro" id="IPR000835">
    <property type="entry name" value="HTH_MarR-typ"/>
</dbReference>
<reference evidence="3 4" key="1">
    <citation type="submission" date="2020-08" db="EMBL/GenBank/DDBJ databases">
        <title>Sequencing the genomes of 1000 actinobacteria strains.</title>
        <authorList>
            <person name="Klenk H.-P."/>
        </authorList>
    </citation>
    <scope>NUCLEOTIDE SEQUENCE [LARGE SCALE GENOMIC DNA]</scope>
    <source>
        <strain evidence="3 4">DSM 17945</strain>
    </source>
</reference>
<dbReference type="PROSITE" id="PS50995">
    <property type="entry name" value="HTH_MARR_2"/>
    <property type="match status" value="1"/>
</dbReference>
<feature type="compositionally biased region" description="Basic and acidic residues" evidence="1">
    <location>
        <begin position="1"/>
        <end position="10"/>
    </location>
</feature>
<name>A0A7W9N1J9_9MICC</name>
<evidence type="ECO:0000256" key="1">
    <source>
        <dbReference type="SAM" id="MobiDB-lite"/>
    </source>
</evidence>
<keyword evidence="4" id="KW-1185">Reference proteome</keyword>
<dbReference type="SMART" id="SM00347">
    <property type="entry name" value="HTH_MARR"/>
    <property type="match status" value="1"/>
</dbReference>
<proteinExistence type="predicted"/>
<evidence type="ECO:0000259" key="2">
    <source>
        <dbReference type="PROSITE" id="PS50995"/>
    </source>
</evidence>
<dbReference type="InterPro" id="IPR039422">
    <property type="entry name" value="MarR/SlyA-like"/>
</dbReference>
<accession>A0A7W9N1J9</accession>
<feature type="domain" description="HTH marR-type" evidence="2">
    <location>
        <begin position="28"/>
        <end position="176"/>
    </location>
</feature>
<comment type="caution">
    <text evidence="3">The sequence shown here is derived from an EMBL/GenBank/DDBJ whole genome shotgun (WGS) entry which is preliminary data.</text>
</comment>
<dbReference type="PANTHER" id="PTHR33164:SF99">
    <property type="entry name" value="MARR FAMILY REGULATORY PROTEIN"/>
    <property type="match status" value="1"/>
</dbReference>
<feature type="region of interest" description="Disordered" evidence="1">
    <location>
        <begin position="1"/>
        <end position="22"/>
    </location>
</feature>
<sequence length="223" mass="24445">MTSADHRPEPDTAPEPEAFPALEDPYRRSLLTNEQRNAWAALSAACLGLVSQMESDLHRDAGLTPFEFHLLYVLGAEEASREAEGTMPMSRAAQLVDSSLSRLSHVVRRIEERGWVERRPSAEDARVTLVSLTPEGRRRMEAAVPAYDRMVCRVFVDHMAEEDLAEVTRLSMRLLAGLREDHWLFDAMDPDGSRRAGAAGADAGAVTGATGESEADSEGRPAS</sequence>
<dbReference type="EMBL" id="JACHMW010000001">
    <property type="protein sequence ID" value="MBB5849868.1"/>
    <property type="molecule type" value="Genomic_DNA"/>
</dbReference>
<gene>
    <name evidence="3" type="ORF">HDA33_002432</name>
</gene>
<feature type="compositionally biased region" description="Low complexity" evidence="1">
    <location>
        <begin position="196"/>
        <end position="211"/>
    </location>
</feature>
<dbReference type="PANTHER" id="PTHR33164">
    <property type="entry name" value="TRANSCRIPTIONAL REGULATOR, MARR FAMILY"/>
    <property type="match status" value="1"/>
</dbReference>
<dbReference type="InterPro" id="IPR036388">
    <property type="entry name" value="WH-like_DNA-bd_sf"/>
</dbReference>
<dbReference type="Proteomes" id="UP000567246">
    <property type="component" value="Unassembled WGS sequence"/>
</dbReference>
<dbReference type="InterPro" id="IPR036390">
    <property type="entry name" value="WH_DNA-bd_sf"/>
</dbReference>
<dbReference type="GO" id="GO:0003677">
    <property type="term" value="F:DNA binding"/>
    <property type="evidence" value="ECO:0007669"/>
    <property type="project" value="UniProtKB-KW"/>
</dbReference>
<protein>
    <submittedName>
        <fullName evidence="3">DNA-binding MarR family transcriptional regulator</fullName>
    </submittedName>
</protein>
<feature type="region of interest" description="Disordered" evidence="1">
    <location>
        <begin position="190"/>
        <end position="223"/>
    </location>
</feature>
<dbReference type="GO" id="GO:0006950">
    <property type="term" value="P:response to stress"/>
    <property type="evidence" value="ECO:0007669"/>
    <property type="project" value="TreeGrafter"/>
</dbReference>
<dbReference type="RefSeq" id="WP_184173600.1">
    <property type="nucleotide sequence ID" value="NZ_BAABAG010000006.1"/>
</dbReference>
<keyword evidence="3" id="KW-0238">DNA-binding</keyword>
<dbReference type="Pfam" id="PF13463">
    <property type="entry name" value="HTH_27"/>
    <property type="match status" value="1"/>
</dbReference>
<evidence type="ECO:0000313" key="3">
    <source>
        <dbReference type="EMBL" id="MBB5849868.1"/>
    </source>
</evidence>
<dbReference type="Gene3D" id="1.10.10.10">
    <property type="entry name" value="Winged helix-like DNA-binding domain superfamily/Winged helix DNA-binding domain"/>
    <property type="match status" value="1"/>
</dbReference>
<dbReference type="SUPFAM" id="SSF46785">
    <property type="entry name" value="Winged helix' DNA-binding domain"/>
    <property type="match status" value="1"/>
</dbReference>
<dbReference type="AlphaFoldDB" id="A0A7W9N1J9"/>
<organism evidence="3 4">
    <name type="scientific">Micrococcus endophyticus</name>
    <dbReference type="NCBI Taxonomy" id="455343"/>
    <lineage>
        <taxon>Bacteria</taxon>
        <taxon>Bacillati</taxon>
        <taxon>Actinomycetota</taxon>
        <taxon>Actinomycetes</taxon>
        <taxon>Micrococcales</taxon>
        <taxon>Micrococcaceae</taxon>
        <taxon>Micrococcus</taxon>
    </lineage>
</organism>
<dbReference type="GO" id="GO:0003700">
    <property type="term" value="F:DNA-binding transcription factor activity"/>
    <property type="evidence" value="ECO:0007669"/>
    <property type="project" value="InterPro"/>
</dbReference>
<evidence type="ECO:0000313" key="4">
    <source>
        <dbReference type="Proteomes" id="UP000567246"/>
    </source>
</evidence>